<evidence type="ECO:0000259" key="1">
    <source>
        <dbReference type="Pfam" id="PF06568"/>
    </source>
</evidence>
<dbReference type="Pfam" id="PF06568">
    <property type="entry name" value="YjiS-like"/>
    <property type="match status" value="1"/>
</dbReference>
<keyword evidence="3" id="KW-1185">Reference proteome</keyword>
<evidence type="ECO:0000313" key="2">
    <source>
        <dbReference type="EMBL" id="BBB28002.1"/>
    </source>
</evidence>
<dbReference type="EMBL" id="AP014546">
    <property type="protein sequence ID" value="BBB28002.1"/>
    <property type="molecule type" value="Genomic_DNA"/>
</dbReference>
<reference evidence="2 3" key="1">
    <citation type="journal article" date="2008" name="Int. J. Syst. Evol. Microbiol.">
        <title>Neptunomonas japonica sp. nov., an Osedax japonicus symbiont-like bacterium isolated from sediment adjacent to sperm whale carcasses off Kagoshima, Japan.</title>
        <authorList>
            <person name="Miyazaki M."/>
            <person name="Nogi Y."/>
            <person name="Fujiwara Y."/>
            <person name="Kawato M."/>
            <person name="Kubokawa K."/>
            <person name="Horikoshi K."/>
        </authorList>
    </citation>
    <scope>NUCLEOTIDE SEQUENCE [LARGE SCALE GENOMIC DNA]</scope>
    <source>
        <strain evidence="2 3">JAMM 1380</strain>
    </source>
</reference>
<dbReference type="InterPro" id="IPR009506">
    <property type="entry name" value="YjiS-like"/>
</dbReference>
<feature type="domain" description="YjiS-like" evidence="1">
    <location>
        <begin position="34"/>
        <end position="67"/>
    </location>
</feature>
<name>A0A7R6PK91_9GAMM</name>
<dbReference type="KEGG" id="njp:NEJAP_0043"/>
<sequence>MNTNDICLRKTIFRDTQNAKFTTQLQQTLQHWKERLQHWRMNWRTRRQLSQLSAYQLKDIGISTGEAQQEADKSFWKD</sequence>
<protein>
    <recommendedName>
        <fullName evidence="1">YjiS-like domain-containing protein</fullName>
    </recommendedName>
</protein>
<dbReference type="AlphaFoldDB" id="A0A7R6PK91"/>
<evidence type="ECO:0000313" key="3">
    <source>
        <dbReference type="Proteomes" id="UP000595332"/>
    </source>
</evidence>
<gene>
    <name evidence="2" type="ORF">NEJAP_0043</name>
</gene>
<organism evidence="2 3">
    <name type="scientific">Neptunomonas japonica JAMM 1380</name>
    <dbReference type="NCBI Taxonomy" id="1441457"/>
    <lineage>
        <taxon>Bacteria</taxon>
        <taxon>Pseudomonadati</taxon>
        <taxon>Pseudomonadota</taxon>
        <taxon>Gammaproteobacteria</taxon>
        <taxon>Oceanospirillales</taxon>
        <taxon>Oceanospirillaceae</taxon>
        <taxon>Neptunomonas</taxon>
    </lineage>
</organism>
<proteinExistence type="predicted"/>
<dbReference type="RefSeq" id="WP_201348744.1">
    <property type="nucleotide sequence ID" value="NZ_AP014546.1"/>
</dbReference>
<accession>A0A7R6PK91</accession>
<dbReference type="Proteomes" id="UP000595332">
    <property type="component" value="Chromosome"/>
</dbReference>